<feature type="region of interest" description="Disordered" evidence="1">
    <location>
        <begin position="165"/>
        <end position="197"/>
    </location>
</feature>
<organism evidence="2">
    <name type="scientific">Nicotiana tabacum</name>
    <name type="common">Common tobacco</name>
    <dbReference type="NCBI Taxonomy" id="4097"/>
    <lineage>
        <taxon>Eukaryota</taxon>
        <taxon>Viridiplantae</taxon>
        <taxon>Streptophyta</taxon>
        <taxon>Embryophyta</taxon>
        <taxon>Tracheophyta</taxon>
        <taxon>Spermatophyta</taxon>
        <taxon>Magnoliopsida</taxon>
        <taxon>eudicotyledons</taxon>
        <taxon>Gunneridae</taxon>
        <taxon>Pentapetalae</taxon>
        <taxon>asterids</taxon>
        <taxon>lamiids</taxon>
        <taxon>Solanales</taxon>
        <taxon>Solanaceae</taxon>
        <taxon>Nicotianoideae</taxon>
        <taxon>Nicotianeae</taxon>
        <taxon>Nicotiana</taxon>
    </lineage>
</organism>
<sequence>MSFPLEKGDSFPLQEKDETISGQDQVRRAQLKMQFHGIRKGDDETIEVYVKQLKSTADSLAAIDSPIPDPDLVLQLLAGLPSQYLPFQKTISSQFPLPAFSEACSMLYMYETLLKEQTNPNSNNSSEERKEKFEKMLAIFNTVTSVASTAWDLWNVFGTSAAKTVNPGNKKYTKKPGRGNYHKRGASNTNFRNSARK</sequence>
<dbReference type="PANTHER" id="PTHR47481">
    <property type="match status" value="1"/>
</dbReference>
<evidence type="ECO:0000313" key="2">
    <source>
        <dbReference type="RefSeq" id="XP_016510728.1"/>
    </source>
</evidence>
<dbReference type="Pfam" id="PF14223">
    <property type="entry name" value="Retrotran_gag_2"/>
    <property type="match status" value="1"/>
</dbReference>
<feature type="compositionally biased region" description="Basic residues" evidence="1">
    <location>
        <begin position="171"/>
        <end position="185"/>
    </location>
</feature>
<evidence type="ECO:0000256" key="1">
    <source>
        <dbReference type="SAM" id="MobiDB-lite"/>
    </source>
</evidence>
<dbReference type="AlphaFoldDB" id="A0A1S4DBK4"/>
<reference evidence="2" key="1">
    <citation type="submission" date="2025-08" db="UniProtKB">
        <authorList>
            <consortium name="RefSeq"/>
        </authorList>
    </citation>
    <scope>IDENTIFICATION</scope>
</reference>
<dbReference type="OrthoDB" id="1304322at2759"/>
<protein>
    <submittedName>
        <fullName evidence="2">Uncharacterized protein</fullName>
    </submittedName>
</protein>
<dbReference type="OMA" id="PYQNRIS"/>
<name>A0A1S4DBK4_TOBAC</name>
<gene>
    <name evidence="2" type="primary">LOC107827996</name>
</gene>
<proteinExistence type="predicted"/>
<dbReference type="KEGG" id="nta:107827996"/>
<feature type="compositionally biased region" description="Basic and acidic residues" evidence="1">
    <location>
        <begin position="1"/>
        <end position="19"/>
    </location>
</feature>
<feature type="compositionally biased region" description="Polar residues" evidence="1">
    <location>
        <begin position="186"/>
        <end position="197"/>
    </location>
</feature>
<dbReference type="PANTHER" id="PTHR47481:SF22">
    <property type="entry name" value="RETROTRANSPOSON GAG DOMAIN-CONTAINING PROTEIN"/>
    <property type="match status" value="1"/>
</dbReference>
<dbReference type="RefSeq" id="XP_016510728.1">
    <property type="nucleotide sequence ID" value="XM_016655242.1"/>
</dbReference>
<accession>A0A1S4DBK4</accession>
<feature type="region of interest" description="Disordered" evidence="1">
    <location>
        <begin position="1"/>
        <end position="25"/>
    </location>
</feature>
<dbReference type="PaxDb" id="4097-A0A1S4DBK4"/>